<evidence type="ECO:0000259" key="3">
    <source>
        <dbReference type="Pfam" id="PF22754"/>
    </source>
</evidence>
<reference evidence="4" key="2">
    <citation type="submission" date="2023-05" db="EMBL/GenBank/DDBJ databases">
        <authorList>
            <person name="Schelkunov M.I."/>
        </authorList>
    </citation>
    <scope>NUCLEOTIDE SEQUENCE</scope>
    <source>
        <strain evidence="4">Hsosn_3</strain>
        <tissue evidence="4">Leaf</tissue>
    </source>
</reference>
<evidence type="ECO:0000313" key="4">
    <source>
        <dbReference type="EMBL" id="KAK1351321.1"/>
    </source>
</evidence>
<dbReference type="GO" id="GO:0005634">
    <property type="term" value="C:nucleus"/>
    <property type="evidence" value="ECO:0007669"/>
    <property type="project" value="UniProtKB-SubCell"/>
</dbReference>
<dbReference type="Pfam" id="PF22754">
    <property type="entry name" value="bHLH-TF_ACT-like_plant"/>
    <property type="match status" value="1"/>
</dbReference>
<organism evidence="4 5">
    <name type="scientific">Heracleum sosnowskyi</name>
    <dbReference type="NCBI Taxonomy" id="360622"/>
    <lineage>
        <taxon>Eukaryota</taxon>
        <taxon>Viridiplantae</taxon>
        <taxon>Streptophyta</taxon>
        <taxon>Embryophyta</taxon>
        <taxon>Tracheophyta</taxon>
        <taxon>Spermatophyta</taxon>
        <taxon>Magnoliopsida</taxon>
        <taxon>eudicotyledons</taxon>
        <taxon>Gunneridae</taxon>
        <taxon>Pentapetalae</taxon>
        <taxon>asterids</taxon>
        <taxon>campanulids</taxon>
        <taxon>Apiales</taxon>
        <taxon>Apiaceae</taxon>
        <taxon>Apioideae</taxon>
        <taxon>apioid superclade</taxon>
        <taxon>Tordylieae</taxon>
        <taxon>Tordyliinae</taxon>
        <taxon>Heracleum</taxon>
    </lineage>
</organism>
<evidence type="ECO:0000313" key="5">
    <source>
        <dbReference type="Proteomes" id="UP001237642"/>
    </source>
</evidence>
<dbReference type="PANTHER" id="PTHR31945:SF27">
    <property type="entry name" value="TRANSCRIPTION FACTOR BHLH35-LIKE PROTEIN"/>
    <property type="match status" value="1"/>
</dbReference>
<keyword evidence="5" id="KW-1185">Reference proteome</keyword>
<accession>A0AAD8GMQ8</accession>
<name>A0AAD8GMQ8_9APIA</name>
<feature type="domain" description="Plant bHLH transcription factor ACT-like" evidence="3">
    <location>
        <begin position="64"/>
        <end position="141"/>
    </location>
</feature>
<sequence>MGITMGRKGLTLRRKLRVLKNLTNSKSVKTTSIIMDAFLYILKLKLQLNAMHKEHLYVTQHLQEVKVEKTEKGLIEIKVACEMGKDMLVPVLEVLEKMNLNVLDAKVSCDCIFAMEAVVEELDKAPLDMGQVREAILLAIQSQA</sequence>
<dbReference type="GO" id="GO:0043565">
    <property type="term" value="F:sequence-specific DNA binding"/>
    <property type="evidence" value="ECO:0007669"/>
    <property type="project" value="TreeGrafter"/>
</dbReference>
<dbReference type="GO" id="GO:0003700">
    <property type="term" value="F:DNA-binding transcription factor activity"/>
    <property type="evidence" value="ECO:0007669"/>
    <property type="project" value="TreeGrafter"/>
</dbReference>
<proteinExistence type="predicted"/>
<dbReference type="PANTHER" id="PTHR31945">
    <property type="entry name" value="TRANSCRIPTION FACTOR SCREAM2-RELATED"/>
    <property type="match status" value="1"/>
</dbReference>
<evidence type="ECO:0000256" key="2">
    <source>
        <dbReference type="ARBA" id="ARBA00023242"/>
    </source>
</evidence>
<dbReference type="InterPro" id="IPR054502">
    <property type="entry name" value="bHLH-TF_ACT-like_plant"/>
</dbReference>
<comment type="subcellular location">
    <subcellularLocation>
        <location evidence="1">Nucleus</location>
    </subcellularLocation>
</comment>
<dbReference type="InterPro" id="IPR051358">
    <property type="entry name" value="TF_AMS/ICE1/BHLH6-like"/>
</dbReference>
<keyword evidence="2" id="KW-0539">Nucleus</keyword>
<dbReference type="Proteomes" id="UP001237642">
    <property type="component" value="Unassembled WGS sequence"/>
</dbReference>
<comment type="caution">
    <text evidence="4">The sequence shown here is derived from an EMBL/GenBank/DDBJ whole genome shotgun (WGS) entry which is preliminary data.</text>
</comment>
<gene>
    <name evidence="4" type="ORF">POM88_054453</name>
</gene>
<dbReference type="EMBL" id="JAUIZM010000046">
    <property type="protein sequence ID" value="KAK1351321.1"/>
    <property type="molecule type" value="Genomic_DNA"/>
</dbReference>
<dbReference type="AlphaFoldDB" id="A0AAD8GMQ8"/>
<protein>
    <recommendedName>
        <fullName evidence="3">Plant bHLH transcription factor ACT-like domain-containing protein</fullName>
    </recommendedName>
</protein>
<reference evidence="4" key="1">
    <citation type="submission" date="2023-02" db="EMBL/GenBank/DDBJ databases">
        <title>Genome of toxic invasive species Heracleum sosnowskyi carries increased number of genes despite the absence of recent whole-genome duplications.</title>
        <authorList>
            <person name="Schelkunov M."/>
            <person name="Shtratnikova V."/>
            <person name="Makarenko M."/>
            <person name="Klepikova A."/>
            <person name="Omelchenko D."/>
            <person name="Novikova G."/>
            <person name="Obukhova E."/>
            <person name="Bogdanov V."/>
            <person name="Penin A."/>
            <person name="Logacheva M."/>
        </authorList>
    </citation>
    <scope>NUCLEOTIDE SEQUENCE</scope>
    <source>
        <strain evidence="4">Hsosn_3</strain>
        <tissue evidence="4">Leaf</tissue>
    </source>
</reference>
<evidence type="ECO:0000256" key="1">
    <source>
        <dbReference type="ARBA" id="ARBA00004123"/>
    </source>
</evidence>